<comment type="subcellular location">
    <subcellularLocation>
        <location evidence="2">Cell membrane</location>
    </subcellularLocation>
    <subcellularLocation>
        <location evidence="3">Secreted</location>
    </subcellularLocation>
</comment>
<evidence type="ECO:0000256" key="9">
    <source>
        <dbReference type="ARBA" id="ARBA00022989"/>
    </source>
</evidence>
<dbReference type="InterPro" id="IPR025202">
    <property type="entry name" value="PLD-like_dom"/>
</dbReference>
<dbReference type="Proteomes" id="UP000043764">
    <property type="component" value="Unassembled WGS sequence"/>
</dbReference>
<keyword evidence="7 12" id="KW-0812">Transmembrane</keyword>
<accession>A0A0H5DEF6</accession>
<dbReference type="GO" id="GO:0005886">
    <property type="term" value="C:plasma membrane"/>
    <property type="evidence" value="ECO:0007669"/>
    <property type="project" value="UniProtKB-SubCell"/>
</dbReference>
<reference evidence="15" key="1">
    <citation type="submission" date="2015-05" db="EMBL/GenBank/DDBJ databases">
        <authorList>
            <person name="Rodrigo-Torres Lidia"/>
            <person name="Arahal R.David."/>
        </authorList>
    </citation>
    <scope>NUCLEOTIDE SEQUENCE [LARGE SCALE GENOMIC DNA]</scope>
    <source>
        <strain evidence="15">CECT 7321</strain>
    </source>
</reference>
<evidence type="ECO:0000256" key="4">
    <source>
        <dbReference type="ARBA" id="ARBA00022475"/>
    </source>
</evidence>
<evidence type="ECO:0000313" key="14">
    <source>
        <dbReference type="EMBL" id="CRL09870.1"/>
    </source>
</evidence>
<dbReference type="GO" id="GO:0008808">
    <property type="term" value="F:cardiolipin synthase activity"/>
    <property type="evidence" value="ECO:0007669"/>
    <property type="project" value="UniProtKB-UniRule"/>
</dbReference>
<keyword evidence="9 12" id="KW-1133">Transmembrane helix</keyword>
<organism evidence="14 15">
    <name type="scientific">Phaeobacter italicus</name>
    <dbReference type="NCBI Taxonomy" id="481446"/>
    <lineage>
        <taxon>Bacteria</taxon>
        <taxon>Pseudomonadati</taxon>
        <taxon>Pseudomonadota</taxon>
        <taxon>Alphaproteobacteria</taxon>
        <taxon>Rhodobacterales</taxon>
        <taxon>Roseobacteraceae</taxon>
        <taxon>Phaeobacter</taxon>
    </lineage>
</organism>
<keyword evidence="4" id="KW-1003">Cell membrane</keyword>
<evidence type="ECO:0000256" key="2">
    <source>
        <dbReference type="ARBA" id="ARBA00004236"/>
    </source>
</evidence>
<keyword evidence="8" id="KW-0677">Repeat</keyword>
<feature type="domain" description="PLD phosphodiesterase" evidence="13">
    <location>
        <begin position="386"/>
        <end position="413"/>
    </location>
</feature>
<feature type="transmembrane region" description="Helical" evidence="12">
    <location>
        <begin position="35"/>
        <end position="56"/>
    </location>
</feature>
<feature type="domain" description="PLD phosphodiesterase" evidence="13">
    <location>
        <begin position="209"/>
        <end position="236"/>
    </location>
</feature>
<name>A0A0H5DEF6_9RHOB</name>
<dbReference type="CDD" id="cd09155">
    <property type="entry name" value="PLDc_PaCLS_like_1"/>
    <property type="match status" value="1"/>
</dbReference>
<evidence type="ECO:0000256" key="11">
    <source>
        <dbReference type="NCBIfam" id="TIGR04265"/>
    </source>
</evidence>
<keyword evidence="6 14" id="KW-0808">Transferase</keyword>
<dbReference type="STRING" id="481446.NIT7645_01359"/>
<dbReference type="SUPFAM" id="SSF56024">
    <property type="entry name" value="Phospholipase D/nuclease"/>
    <property type="match status" value="2"/>
</dbReference>
<dbReference type="EC" id="2.7.8.-" evidence="11"/>
<evidence type="ECO:0000256" key="6">
    <source>
        <dbReference type="ARBA" id="ARBA00022679"/>
    </source>
</evidence>
<dbReference type="NCBIfam" id="TIGR04265">
    <property type="entry name" value="bac_cardiolipin"/>
    <property type="match status" value="1"/>
</dbReference>
<keyword evidence="15" id="KW-1185">Reference proteome</keyword>
<keyword evidence="10 12" id="KW-0472">Membrane</keyword>
<dbReference type="InterPro" id="IPR022924">
    <property type="entry name" value="Cardiolipin_synthase"/>
</dbReference>
<keyword evidence="5" id="KW-0964">Secreted</keyword>
<dbReference type="RefSeq" id="WP_050672595.1">
    <property type="nucleotide sequence ID" value="NZ_CVRL01000007.1"/>
</dbReference>
<evidence type="ECO:0000259" key="13">
    <source>
        <dbReference type="PROSITE" id="PS50035"/>
    </source>
</evidence>
<dbReference type="GO" id="GO:0005576">
    <property type="term" value="C:extracellular region"/>
    <property type="evidence" value="ECO:0007669"/>
    <property type="project" value="UniProtKB-SubCell"/>
</dbReference>
<evidence type="ECO:0000256" key="1">
    <source>
        <dbReference type="ARBA" id="ARBA00003145"/>
    </source>
</evidence>
<dbReference type="Pfam" id="PF13091">
    <property type="entry name" value="PLDc_2"/>
    <property type="match status" value="2"/>
</dbReference>
<dbReference type="EMBL" id="CVRL01000007">
    <property type="protein sequence ID" value="CRL09870.1"/>
    <property type="molecule type" value="Genomic_DNA"/>
</dbReference>
<evidence type="ECO:0000256" key="10">
    <source>
        <dbReference type="ARBA" id="ARBA00023136"/>
    </source>
</evidence>
<evidence type="ECO:0000256" key="8">
    <source>
        <dbReference type="ARBA" id="ARBA00022737"/>
    </source>
</evidence>
<gene>
    <name evidence="14" type="primary">ywiE</name>
    <name evidence="14" type="ORF">NIT7321_00706</name>
</gene>
<dbReference type="PROSITE" id="PS50035">
    <property type="entry name" value="PLD"/>
    <property type="match status" value="2"/>
</dbReference>
<evidence type="ECO:0000256" key="5">
    <source>
        <dbReference type="ARBA" id="ARBA00022525"/>
    </source>
</evidence>
<sequence>MVWLILSTAAVISMWVLAGLASLQAARTARTPQGAIGWVVFLLSAPLLALPLYLIFGHRKFSRYRNTRQKADKILNALRVYSDSHTQDRDALPLNEAPFERLAGYPICNGNRFDLLVDGPAITEAMLAAIREASDYVLVQFYIVRDDSHGRQLKDALIDARNRGVAVWFMTDAVGSHGLSTTFRRDLEKAGVNLVDPDTRPGPKHRFHLNFRNHRKTVIVDGQIGFTGGMNIGDEYMGRDPHYGRWRDTQVRLEGPVVQQLELGYCEDWFWLTEDPILDLLSWECPKVSSPGKPALVIGTGPGDPNQNGSMLYFSAISAARTRIWIASPYFVPDQDVVAALKNAAMRGVEVRILLPGIIDHYAPWLAAFSYFDDLRAAGVQIFRYTGGFLHQKVFVVDDCIAAVGTMNLDNRSFRLNFETMALCFDGETCDAVAAMLDTDFAEAALIKETLDEQTWQIRFGAPVARLLAPVL</sequence>
<evidence type="ECO:0000256" key="7">
    <source>
        <dbReference type="ARBA" id="ARBA00022692"/>
    </source>
</evidence>
<dbReference type="SMART" id="SM00155">
    <property type="entry name" value="PLDc"/>
    <property type="match status" value="2"/>
</dbReference>
<dbReference type="AlphaFoldDB" id="A0A0H5DEF6"/>
<evidence type="ECO:0000256" key="12">
    <source>
        <dbReference type="SAM" id="Phobius"/>
    </source>
</evidence>
<evidence type="ECO:0000256" key="3">
    <source>
        <dbReference type="ARBA" id="ARBA00004613"/>
    </source>
</evidence>
<dbReference type="GO" id="GO:0032049">
    <property type="term" value="P:cardiolipin biosynthetic process"/>
    <property type="evidence" value="ECO:0007669"/>
    <property type="project" value="UniProtKB-UniRule"/>
</dbReference>
<dbReference type="InterPro" id="IPR001736">
    <property type="entry name" value="PLipase_D/transphosphatidylase"/>
</dbReference>
<protein>
    <recommendedName>
        <fullName evidence="11">Cardiolipin synthase</fullName>
        <ecNumber evidence="11">2.7.8.-</ecNumber>
    </recommendedName>
</protein>
<dbReference type="Gene3D" id="3.30.870.10">
    <property type="entry name" value="Endonuclease Chain A"/>
    <property type="match status" value="2"/>
</dbReference>
<dbReference type="PANTHER" id="PTHR21248:SF22">
    <property type="entry name" value="PHOSPHOLIPASE D"/>
    <property type="match status" value="1"/>
</dbReference>
<comment type="function">
    <text evidence="1">Could be a virulence factor.</text>
</comment>
<proteinExistence type="predicted"/>
<evidence type="ECO:0000313" key="15">
    <source>
        <dbReference type="Proteomes" id="UP000043764"/>
    </source>
</evidence>
<dbReference type="PANTHER" id="PTHR21248">
    <property type="entry name" value="CARDIOLIPIN SYNTHASE"/>
    <property type="match status" value="1"/>
</dbReference>